<dbReference type="Proteomes" id="UP000011715">
    <property type="component" value="Unassembled WGS sequence"/>
</dbReference>
<accession>A0A0C4DQR3</accession>
<proteinExistence type="predicted"/>
<name>A0A0C4DQR3_MAGP6</name>
<evidence type="ECO:0000256" key="1">
    <source>
        <dbReference type="SAM" id="MobiDB-lite"/>
    </source>
</evidence>
<reference evidence="3" key="4">
    <citation type="journal article" date="2015" name="G3 (Bethesda)">
        <title>Genome sequences of three phytopathogenic species of the Magnaporthaceae family of fungi.</title>
        <authorList>
            <person name="Okagaki L.H."/>
            <person name="Nunes C.C."/>
            <person name="Sailsbery J."/>
            <person name="Clay B."/>
            <person name="Brown D."/>
            <person name="John T."/>
            <person name="Oh Y."/>
            <person name="Young N."/>
            <person name="Fitzgerald M."/>
            <person name="Haas B.J."/>
            <person name="Zeng Q."/>
            <person name="Young S."/>
            <person name="Adiconis X."/>
            <person name="Fan L."/>
            <person name="Levin J.Z."/>
            <person name="Mitchell T.K."/>
            <person name="Okubara P.A."/>
            <person name="Farman M.L."/>
            <person name="Kohn L.M."/>
            <person name="Birren B."/>
            <person name="Ma L.-J."/>
            <person name="Dean R.A."/>
        </authorList>
    </citation>
    <scope>NUCLEOTIDE SEQUENCE</scope>
    <source>
        <strain evidence="3">ATCC 64411 / 73-15</strain>
    </source>
</reference>
<dbReference type="VEuPathDB" id="FungiDB:MAPG_02209"/>
<gene>
    <name evidence="2" type="ORF">MAPG_02209</name>
</gene>
<dbReference type="AlphaFoldDB" id="A0A0C4DQR3"/>
<dbReference type="EMBL" id="ADBL01000565">
    <property type="status" value="NOT_ANNOTATED_CDS"/>
    <property type="molecule type" value="Genomic_DNA"/>
</dbReference>
<reference evidence="4" key="1">
    <citation type="submission" date="2010-05" db="EMBL/GenBank/DDBJ databases">
        <title>The genome sequence of Magnaporthe poae strain ATCC 64411.</title>
        <authorList>
            <person name="Ma L.-J."/>
            <person name="Dead R."/>
            <person name="Young S."/>
            <person name="Zeng Q."/>
            <person name="Koehrsen M."/>
            <person name="Alvarado L."/>
            <person name="Berlin A."/>
            <person name="Chapman S.B."/>
            <person name="Chen Z."/>
            <person name="Freedman E."/>
            <person name="Gellesch M."/>
            <person name="Goldberg J."/>
            <person name="Griggs A."/>
            <person name="Gujja S."/>
            <person name="Heilman E.R."/>
            <person name="Heiman D."/>
            <person name="Hepburn T."/>
            <person name="Howarth C."/>
            <person name="Jen D."/>
            <person name="Larson L."/>
            <person name="Mehta T."/>
            <person name="Neiman D."/>
            <person name="Pearson M."/>
            <person name="Roberts A."/>
            <person name="Saif S."/>
            <person name="Shea T."/>
            <person name="Shenoy N."/>
            <person name="Sisk P."/>
            <person name="Stolte C."/>
            <person name="Sykes S."/>
            <person name="Walk T."/>
            <person name="White J."/>
            <person name="Yandava C."/>
            <person name="Haas B."/>
            <person name="Nusbaum C."/>
            <person name="Birren B."/>
        </authorList>
    </citation>
    <scope>NUCLEOTIDE SEQUENCE [LARGE SCALE GENOMIC DNA]</scope>
    <source>
        <strain evidence="4">ATCC 64411 / 73-15</strain>
    </source>
</reference>
<keyword evidence="4" id="KW-1185">Reference proteome</keyword>
<organism evidence="3 4">
    <name type="scientific">Magnaporthiopsis poae (strain ATCC 64411 / 73-15)</name>
    <name type="common">Kentucky bluegrass fungus</name>
    <name type="synonym">Magnaporthe poae</name>
    <dbReference type="NCBI Taxonomy" id="644358"/>
    <lineage>
        <taxon>Eukaryota</taxon>
        <taxon>Fungi</taxon>
        <taxon>Dikarya</taxon>
        <taxon>Ascomycota</taxon>
        <taxon>Pezizomycotina</taxon>
        <taxon>Sordariomycetes</taxon>
        <taxon>Sordariomycetidae</taxon>
        <taxon>Magnaporthales</taxon>
        <taxon>Magnaporthaceae</taxon>
        <taxon>Magnaporthiopsis</taxon>
    </lineage>
</organism>
<feature type="region of interest" description="Disordered" evidence="1">
    <location>
        <begin position="62"/>
        <end position="88"/>
    </location>
</feature>
<reference evidence="2" key="2">
    <citation type="submission" date="2010-05" db="EMBL/GenBank/DDBJ databases">
        <title>The Genome Sequence of Magnaporthe poae strain ATCC 64411.</title>
        <authorList>
            <consortium name="The Broad Institute Genome Sequencing Platform"/>
            <consortium name="Broad Institute Genome Sequencing Center for Infectious Disease"/>
            <person name="Ma L.-J."/>
            <person name="Dead R."/>
            <person name="Young S."/>
            <person name="Zeng Q."/>
            <person name="Koehrsen M."/>
            <person name="Alvarado L."/>
            <person name="Berlin A."/>
            <person name="Chapman S.B."/>
            <person name="Chen Z."/>
            <person name="Freedman E."/>
            <person name="Gellesch M."/>
            <person name="Goldberg J."/>
            <person name="Griggs A."/>
            <person name="Gujja S."/>
            <person name="Heilman E.R."/>
            <person name="Heiman D."/>
            <person name="Hepburn T."/>
            <person name="Howarth C."/>
            <person name="Jen D."/>
            <person name="Larson L."/>
            <person name="Mehta T."/>
            <person name="Neiman D."/>
            <person name="Pearson M."/>
            <person name="Roberts A."/>
            <person name="Saif S."/>
            <person name="Shea T."/>
            <person name="Shenoy N."/>
            <person name="Sisk P."/>
            <person name="Stolte C."/>
            <person name="Sykes S."/>
            <person name="Walk T."/>
            <person name="White J."/>
            <person name="Yandava C."/>
            <person name="Haas B."/>
            <person name="Nusbaum C."/>
            <person name="Birren B."/>
        </authorList>
    </citation>
    <scope>NUCLEOTIDE SEQUENCE</scope>
    <source>
        <strain evidence="2">ATCC 64411</strain>
    </source>
</reference>
<evidence type="ECO:0000313" key="2">
    <source>
        <dbReference type="EMBL" id="KLU83144.1"/>
    </source>
</evidence>
<protein>
    <submittedName>
        <fullName evidence="2 3">Uncharacterized protein</fullName>
    </submittedName>
</protein>
<reference evidence="3" key="5">
    <citation type="submission" date="2015-06" db="UniProtKB">
        <authorList>
            <consortium name="EnsemblFungi"/>
        </authorList>
    </citation>
    <scope>IDENTIFICATION</scope>
    <source>
        <strain evidence="3">ATCC 64411</strain>
    </source>
</reference>
<evidence type="ECO:0000313" key="4">
    <source>
        <dbReference type="Proteomes" id="UP000011715"/>
    </source>
</evidence>
<evidence type="ECO:0000313" key="3">
    <source>
        <dbReference type="EnsemblFungi" id="MAPG_02209T0"/>
    </source>
</evidence>
<dbReference type="EMBL" id="GL876967">
    <property type="protein sequence ID" value="KLU83144.1"/>
    <property type="molecule type" value="Genomic_DNA"/>
</dbReference>
<reference evidence="2" key="3">
    <citation type="submission" date="2011-03" db="EMBL/GenBank/DDBJ databases">
        <title>Annotation of Magnaporthe poae ATCC 64411.</title>
        <authorList>
            <person name="Ma L.-J."/>
            <person name="Dead R."/>
            <person name="Young S.K."/>
            <person name="Zeng Q."/>
            <person name="Gargeya S."/>
            <person name="Fitzgerald M."/>
            <person name="Haas B."/>
            <person name="Abouelleil A."/>
            <person name="Alvarado L."/>
            <person name="Arachchi H.M."/>
            <person name="Berlin A."/>
            <person name="Brown A."/>
            <person name="Chapman S.B."/>
            <person name="Chen Z."/>
            <person name="Dunbar C."/>
            <person name="Freedman E."/>
            <person name="Gearin G."/>
            <person name="Gellesch M."/>
            <person name="Goldberg J."/>
            <person name="Griggs A."/>
            <person name="Gujja S."/>
            <person name="Heiman D."/>
            <person name="Howarth C."/>
            <person name="Larson L."/>
            <person name="Lui A."/>
            <person name="MacDonald P.J.P."/>
            <person name="Mehta T."/>
            <person name="Montmayeur A."/>
            <person name="Murphy C."/>
            <person name="Neiman D."/>
            <person name="Pearson M."/>
            <person name="Priest M."/>
            <person name="Roberts A."/>
            <person name="Saif S."/>
            <person name="Shea T."/>
            <person name="Shenoy N."/>
            <person name="Sisk P."/>
            <person name="Stolte C."/>
            <person name="Sykes S."/>
            <person name="Yandava C."/>
            <person name="Wortman J."/>
            <person name="Nusbaum C."/>
            <person name="Birren B."/>
        </authorList>
    </citation>
    <scope>NUCLEOTIDE SEQUENCE</scope>
    <source>
        <strain evidence="2">ATCC 64411</strain>
    </source>
</reference>
<dbReference type="EnsemblFungi" id="MAPG_02209T0">
    <property type="protein sequence ID" value="MAPG_02209T0"/>
    <property type="gene ID" value="MAPG_02209"/>
</dbReference>
<sequence>MSVPKQKCRDGKLPSHSSAEWEAVSQRRYGMHPIRTPTVLAWRYADGAGAGAAASIAQELHVGPNRSHGGGGESTSNRITTGGGGAALGCEQEGKQWYGWQRV</sequence>